<reference evidence="4 5" key="1">
    <citation type="submission" date="2010-05" db="EMBL/GenBank/DDBJ databases">
        <title>The Genome Sequence of Thecamonas trahens ATCC 50062.</title>
        <authorList>
            <consortium name="The Broad Institute Genome Sequencing Platform"/>
            <person name="Russ C."/>
            <person name="Cuomo C."/>
            <person name="Shea T."/>
            <person name="Young S.K."/>
            <person name="Zeng Q."/>
            <person name="Koehrsen M."/>
            <person name="Haas B."/>
            <person name="Borodovsky M."/>
            <person name="Guigo R."/>
            <person name="Alvarado L."/>
            <person name="Berlin A."/>
            <person name="Bochicchio J."/>
            <person name="Borenstein D."/>
            <person name="Chapman S."/>
            <person name="Chen Z."/>
            <person name="Freedman E."/>
            <person name="Gellesch M."/>
            <person name="Goldberg J."/>
            <person name="Griggs A."/>
            <person name="Gujja S."/>
            <person name="Heilman E."/>
            <person name="Heiman D."/>
            <person name="Hepburn T."/>
            <person name="Howarth C."/>
            <person name="Jen D."/>
            <person name="Larson L."/>
            <person name="Mehta T."/>
            <person name="Park D."/>
            <person name="Pearson M."/>
            <person name="Roberts A."/>
            <person name="Saif S."/>
            <person name="Shenoy N."/>
            <person name="Sisk P."/>
            <person name="Stolte C."/>
            <person name="Sykes S."/>
            <person name="Thomson T."/>
            <person name="Walk T."/>
            <person name="White J."/>
            <person name="Yandava C."/>
            <person name="Burger G."/>
            <person name="Gray M.W."/>
            <person name="Holland P.W.H."/>
            <person name="King N."/>
            <person name="Lang F.B.F."/>
            <person name="Roger A.J."/>
            <person name="Ruiz-Trillo I."/>
            <person name="Lander E."/>
            <person name="Nusbaum C."/>
        </authorList>
    </citation>
    <scope>NUCLEOTIDE SEQUENCE [LARGE SCALE GENOMIC DNA]</scope>
    <source>
        <strain evidence="4 5">ATCC 50062</strain>
    </source>
</reference>
<dbReference type="InterPro" id="IPR036873">
    <property type="entry name" value="Rhodanese-like_dom_sf"/>
</dbReference>
<dbReference type="SMART" id="SM00450">
    <property type="entry name" value="RHOD"/>
    <property type="match status" value="1"/>
</dbReference>
<keyword evidence="4" id="KW-0418">Kinase</keyword>
<dbReference type="Pfam" id="PF00566">
    <property type="entry name" value="RabGAP-TBC"/>
    <property type="match status" value="1"/>
</dbReference>
<dbReference type="GO" id="GO:0004674">
    <property type="term" value="F:protein serine/threonine kinase activity"/>
    <property type="evidence" value="ECO:0007669"/>
    <property type="project" value="UniProtKB-KW"/>
</dbReference>
<dbReference type="InterPro" id="IPR035969">
    <property type="entry name" value="Rab-GAP_TBC_sf"/>
</dbReference>
<dbReference type="OMA" id="FDYQCER"/>
<dbReference type="Gene3D" id="1.10.510.10">
    <property type="entry name" value="Transferase(Phosphotransferase) domain 1"/>
    <property type="match status" value="1"/>
</dbReference>
<evidence type="ECO:0000259" key="3">
    <source>
        <dbReference type="PROSITE" id="PS50206"/>
    </source>
</evidence>
<evidence type="ECO:0000313" key="5">
    <source>
        <dbReference type="Proteomes" id="UP000054408"/>
    </source>
</evidence>
<dbReference type="SUPFAM" id="SSF47923">
    <property type="entry name" value="Ypt/Rab-GAP domain of gyp1p"/>
    <property type="match status" value="2"/>
</dbReference>
<dbReference type="Pfam" id="PF00069">
    <property type="entry name" value="Pkinase"/>
    <property type="match status" value="1"/>
</dbReference>
<dbReference type="RefSeq" id="XP_013761246.1">
    <property type="nucleotide sequence ID" value="XM_013905792.1"/>
</dbReference>
<dbReference type="GO" id="GO:0005524">
    <property type="term" value="F:ATP binding"/>
    <property type="evidence" value="ECO:0007669"/>
    <property type="project" value="InterPro"/>
</dbReference>
<keyword evidence="4" id="KW-0808">Transferase</keyword>
<name>A0A0L0DTT9_THETB</name>
<dbReference type="SUPFAM" id="SSF56112">
    <property type="entry name" value="Protein kinase-like (PK-like)"/>
    <property type="match status" value="1"/>
</dbReference>
<dbReference type="EMBL" id="GL349439">
    <property type="protein sequence ID" value="KNC55466.1"/>
    <property type="molecule type" value="Genomic_DNA"/>
</dbReference>
<keyword evidence="5" id="KW-1185">Reference proteome</keyword>
<feature type="domain" description="Rab-GAP TBC" evidence="2">
    <location>
        <begin position="421"/>
        <end position="600"/>
    </location>
</feature>
<evidence type="ECO:0000259" key="2">
    <source>
        <dbReference type="PROSITE" id="PS50086"/>
    </source>
</evidence>
<sequence length="794" mass="85351">MRLALGAKSFFANPPPATSASHTTPTLVVLSRFHSLAPLRHPHLAALLSLARGRHERLTLVSEYATSTLDGCLEAYAGDAAKCACACVQLIDALACLEARGVAGINLAPRAVLTLGDSVLKIADYAMAHITDNGALVDFDVVDPRLAPPEGLDVISPKADVWALGLVLAALWLGTEWQLSLSDEAEPVEAQIATLIEPMPPLMASFVALALAVDVEARPLASELLSHPWLAGGTNPSGGWIWAPQPVVRSLHLPPLDEVLDDASLDDILAYFPIEHASVTADAPASKLPSIARVPRIVRLAATPSTARVASAAAAAYSAELHIIELDGLARRLTEGLARFKASCETQAENGETYMFGSPYLAASAMLVQADDGSAFEPAAVPLVIREADLDYQLARIFVFTRILRDMPHSRVELLAEARIDVPPLLRGEIWAAILGLGAPHAVAAHYHSVDKVSPHVSDHQIAYDDMLATPLGHAKLTRVIKRWTAGHSVMVYWQGLDSVAAPFVRLLFHDEALAYGCLEAVINKHLADFFVEDNSVIMRKSLAAFSALMAFHFPRVAAHLLTMDFRPELYAIPWFLTLFAHVFPIDSLVVLWDTLLLGHTSLKFFVALALVEQMQSLLVSADFSVCILAFSELPNVDFELAVTAAKRLFAATPPSIRKLQLSPVAHLDDPVEPEWSPRIAPADVLAALRASPRRACVLDIRLREHIVRDGGTLQSAVVIPYPEVEVEPSRLLDELPPTVDGQGVRIVAIVASAPDHATNVAQALVAAGLAHVAIVDGGWEALAAQRKARSAQA</sequence>
<protein>
    <submittedName>
        <fullName evidence="4">Serine/threonine protein kinase</fullName>
    </submittedName>
</protein>
<evidence type="ECO:0000313" key="4">
    <source>
        <dbReference type="EMBL" id="KNC55466.1"/>
    </source>
</evidence>
<gene>
    <name evidence="4" type="ORF">AMSG_01730</name>
</gene>
<dbReference type="PROSITE" id="PS50206">
    <property type="entry name" value="RHODANESE_3"/>
    <property type="match status" value="1"/>
</dbReference>
<dbReference type="eggNOG" id="KOG1093">
    <property type="taxonomic scope" value="Eukaryota"/>
</dbReference>
<dbReference type="InterPro" id="IPR000195">
    <property type="entry name" value="Rab-GAP-TBC_dom"/>
</dbReference>
<keyword evidence="4" id="KW-0723">Serine/threonine-protein kinase</keyword>
<dbReference type="SUPFAM" id="SSF52821">
    <property type="entry name" value="Rhodanese/Cell cycle control phosphatase"/>
    <property type="match status" value="1"/>
</dbReference>
<dbReference type="SMART" id="SM00220">
    <property type="entry name" value="S_TKc"/>
    <property type="match status" value="1"/>
</dbReference>
<evidence type="ECO:0000259" key="1">
    <source>
        <dbReference type="PROSITE" id="PS50011"/>
    </source>
</evidence>
<dbReference type="GO" id="GO:0005096">
    <property type="term" value="F:GTPase activator activity"/>
    <property type="evidence" value="ECO:0007669"/>
    <property type="project" value="TreeGrafter"/>
</dbReference>
<dbReference type="GeneID" id="25561464"/>
<dbReference type="GO" id="GO:0031267">
    <property type="term" value="F:small GTPase binding"/>
    <property type="evidence" value="ECO:0007669"/>
    <property type="project" value="TreeGrafter"/>
</dbReference>
<dbReference type="Gene3D" id="1.10.8.270">
    <property type="entry name" value="putative rabgap domain of human tbc1 domain family member 14 like domains"/>
    <property type="match status" value="1"/>
</dbReference>
<dbReference type="OrthoDB" id="1668230at2759"/>
<dbReference type="PANTHER" id="PTHR47219">
    <property type="entry name" value="RAB GTPASE-ACTIVATING PROTEIN 1-LIKE"/>
    <property type="match status" value="1"/>
</dbReference>
<accession>A0A0L0DTT9</accession>
<dbReference type="InterPro" id="IPR050302">
    <property type="entry name" value="Rab_GAP_TBC_domain"/>
</dbReference>
<dbReference type="AlphaFoldDB" id="A0A0L0DTT9"/>
<dbReference type="InterPro" id="IPR011009">
    <property type="entry name" value="Kinase-like_dom_sf"/>
</dbReference>
<dbReference type="InterPro" id="IPR000719">
    <property type="entry name" value="Prot_kinase_dom"/>
</dbReference>
<dbReference type="Gene3D" id="3.40.250.10">
    <property type="entry name" value="Rhodanese-like domain"/>
    <property type="match status" value="1"/>
</dbReference>
<dbReference type="PROSITE" id="PS50011">
    <property type="entry name" value="PROTEIN_KINASE_DOM"/>
    <property type="match status" value="1"/>
</dbReference>
<dbReference type="PANTHER" id="PTHR47219:SF9">
    <property type="entry name" value="GTPASE ACTIVATING PROTEIN AND CENTROSOME-ASSOCIATED, ISOFORM B"/>
    <property type="match status" value="1"/>
</dbReference>
<dbReference type="SMART" id="SM00164">
    <property type="entry name" value="TBC"/>
    <property type="match status" value="1"/>
</dbReference>
<dbReference type="PROSITE" id="PS50086">
    <property type="entry name" value="TBC_RABGAP"/>
    <property type="match status" value="1"/>
</dbReference>
<dbReference type="Proteomes" id="UP000054408">
    <property type="component" value="Unassembled WGS sequence"/>
</dbReference>
<proteinExistence type="predicted"/>
<feature type="domain" description="Rhodanese" evidence="3">
    <location>
        <begin position="692"/>
        <end position="792"/>
    </location>
</feature>
<dbReference type="InterPro" id="IPR001763">
    <property type="entry name" value="Rhodanese-like_dom"/>
</dbReference>
<feature type="domain" description="Protein kinase" evidence="1">
    <location>
        <begin position="1"/>
        <end position="230"/>
    </location>
</feature>
<dbReference type="Gene3D" id="1.10.472.80">
    <property type="entry name" value="Ypt/Rab-GAP domain of gyp1p, domain 3"/>
    <property type="match status" value="1"/>
</dbReference>
<organism evidence="4 5">
    <name type="scientific">Thecamonas trahens ATCC 50062</name>
    <dbReference type="NCBI Taxonomy" id="461836"/>
    <lineage>
        <taxon>Eukaryota</taxon>
        <taxon>Apusozoa</taxon>
        <taxon>Apusomonadida</taxon>
        <taxon>Apusomonadidae</taxon>
        <taxon>Thecamonas</taxon>
    </lineage>
</organism>